<sequence>MMRTTMLRIFARIAAFAKHLDAHLTRGVEMRGRRLAGLKPLAGTRPVNARPLKTLPPRRAAIAAH</sequence>
<dbReference type="AlphaFoldDB" id="A0A1H7YZY7"/>
<protein>
    <submittedName>
        <fullName evidence="1">Uncharacterized protein</fullName>
    </submittedName>
</protein>
<evidence type="ECO:0000313" key="2">
    <source>
        <dbReference type="Proteomes" id="UP000199664"/>
    </source>
</evidence>
<gene>
    <name evidence="1" type="ORF">SAMN04515666_11333</name>
</gene>
<dbReference type="Proteomes" id="UP000199664">
    <property type="component" value="Unassembled WGS sequence"/>
</dbReference>
<keyword evidence="2" id="KW-1185">Reference proteome</keyword>
<name>A0A1H7YZY7_9HYPH</name>
<reference evidence="2" key="1">
    <citation type="submission" date="2016-10" db="EMBL/GenBank/DDBJ databases">
        <authorList>
            <person name="Varghese N."/>
            <person name="Submissions S."/>
        </authorList>
    </citation>
    <scope>NUCLEOTIDE SEQUENCE [LARGE SCALE GENOMIC DNA]</scope>
    <source>
        <strain evidence="2">LMG 26383,CCUG 61248,R- 45681</strain>
    </source>
</reference>
<organism evidence="1 2">
    <name type="scientific">Bosea lupini</name>
    <dbReference type="NCBI Taxonomy" id="1036779"/>
    <lineage>
        <taxon>Bacteria</taxon>
        <taxon>Pseudomonadati</taxon>
        <taxon>Pseudomonadota</taxon>
        <taxon>Alphaproteobacteria</taxon>
        <taxon>Hyphomicrobiales</taxon>
        <taxon>Boseaceae</taxon>
        <taxon>Bosea</taxon>
    </lineage>
</organism>
<accession>A0A1H7YZY7</accession>
<evidence type="ECO:0000313" key="1">
    <source>
        <dbReference type="EMBL" id="SEM50809.1"/>
    </source>
</evidence>
<proteinExistence type="predicted"/>
<dbReference type="EMBL" id="FOAN01000013">
    <property type="protein sequence ID" value="SEM50809.1"/>
    <property type="molecule type" value="Genomic_DNA"/>
</dbReference>